<dbReference type="PANTHER" id="PTHR44757">
    <property type="entry name" value="DIGUANYLATE CYCLASE DGCP"/>
    <property type="match status" value="1"/>
</dbReference>
<feature type="coiled-coil region" evidence="1">
    <location>
        <begin position="297"/>
        <end position="362"/>
    </location>
</feature>
<dbReference type="Gene3D" id="3.30.70.270">
    <property type="match status" value="1"/>
</dbReference>
<dbReference type="RefSeq" id="WP_100590537.1">
    <property type="nucleotide sequence ID" value="NZ_CP015578.1"/>
</dbReference>
<sequence length="511" mass="57267">MASLISDVIKDVFKEASQKKITLTPDNYHTLFCAAAARRGLSAMECKKLENYISKLDQSYQNELKKMNVRSIDELFAFISSRLNRANPTDITKISLAQTMLLKRILHAINLMHNTKAKDLANSSISMLDGVVSVESLNLIRDRWFEFVSHFDDKYLKRLEKYGIKQSDDIETIVAKIEKFKDNSKEQDLQYFKICELIIAALVPSIAPSADDDIATISEHLRQDPALLSSPAMEDDIKRCILKRVKLDQNEIKHKIAILDGILNDLNIEIQNFAATLLNNGSSVDSAIFDMDNISSIDDYNTIKQKLQNTSNSLRNEISAMGSRLSNDSRLISDLKERIKELEDMIAKANIQKDELTGLNNKSSFEMELASIEEAKTKYSIDYSIMIIGINGLDDIGSKYGLNAKDAILSTMAKIIQNRCINGEFIARTKADEFVILIANLDINSSMSLAQTMINDISGYKFRYKDEHIVVSVSCGIAIRSSANTQSDMIQKANLGLKSARSEGVNCIKVL</sequence>
<dbReference type="SUPFAM" id="SSF55073">
    <property type="entry name" value="Nucleotide cyclase"/>
    <property type="match status" value="1"/>
</dbReference>
<evidence type="ECO:0000256" key="1">
    <source>
        <dbReference type="SAM" id="Coils"/>
    </source>
</evidence>
<accession>A0A1X9SM48</accession>
<evidence type="ECO:0000313" key="3">
    <source>
        <dbReference type="EMBL" id="ARQ97313.1"/>
    </source>
</evidence>
<dbReference type="InterPro" id="IPR052155">
    <property type="entry name" value="Biofilm_reg_signaling"/>
</dbReference>
<protein>
    <submittedName>
        <fullName evidence="3">Diguanylate cyclase</fullName>
    </submittedName>
</protein>
<organism evidence="3 4">
    <name type="scientific">Campylobacter lanienae NCTC 13004</name>
    <dbReference type="NCBI Taxonomy" id="1031753"/>
    <lineage>
        <taxon>Bacteria</taxon>
        <taxon>Pseudomonadati</taxon>
        <taxon>Campylobacterota</taxon>
        <taxon>Epsilonproteobacteria</taxon>
        <taxon>Campylobacterales</taxon>
        <taxon>Campylobacteraceae</taxon>
        <taxon>Campylobacter</taxon>
    </lineage>
</organism>
<gene>
    <name evidence="3" type="ORF">CLAN_0564</name>
</gene>
<evidence type="ECO:0000259" key="2">
    <source>
        <dbReference type="PROSITE" id="PS50887"/>
    </source>
</evidence>
<dbReference type="Pfam" id="PF00990">
    <property type="entry name" value="GGDEF"/>
    <property type="match status" value="1"/>
</dbReference>
<name>A0A1X9SM48_9BACT</name>
<evidence type="ECO:0000313" key="4">
    <source>
        <dbReference type="Proteomes" id="UP000202031"/>
    </source>
</evidence>
<dbReference type="NCBIfam" id="TIGR00254">
    <property type="entry name" value="GGDEF"/>
    <property type="match status" value="1"/>
</dbReference>
<dbReference type="EMBL" id="CP015578">
    <property type="protein sequence ID" value="ARQ97313.1"/>
    <property type="molecule type" value="Genomic_DNA"/>
</dbReference>
<dbReference type="KEGG" id="clx:CLAN_0564"/>
<proteinExistence type="predicted"/>
<dbReference type="PANTHER" id="PTHR44757:SF2">
    <property type="entry name" value="BIOFILM ARCHITECTURE MAINTENANCE PROTEIN MBAA"/>
    <property type="match status" value="1"/>
</dbReference>
<dbReference type="PROSITE" id="PS50887">
    <property type="entry name" value="GGDEF"/>
    <property type="match status" value="1"/>
</dbReference>
<dbReference type="AlphaFoldDB" id="A0A1X9SM48"/>
<dbReference type="InterPro" id="IPR000160">
    <property type="entry name" value="GGDEF_dom"/>
</dbReference>
<keyword evidence="1" id="KW-0175">Coiled coil</keyword>
<dbReference type="Proteomes" id="UP000202031">
    <property type="component" value="Chromosome"/>
</dbReference>
<dbReference type="SMART" id="SM00267">
    <property type="entry name" value="GGDEF"/>
    <property type="match status" value="1"/>
</dbReference>
<dbReference type="InterPro" id="IPR043128">
    <property type="entry name" value="Rev_trsase/Diguanyl_cyclase"/>
</dbReference>
<dbReference type="CDD" id="cd01949">
    <property type="entry name" value="GGDEF"/>
    <property type="match status" value="1"/>
</dbReference>
<dbReference type="InterPro" id="IPR029787">
    <property type="entry name" value="Nucleotide_cyclase"/>
</dbReference>
<feature type="domain" description="GGDEF" evidence="2">
    <location>
        <begin position="381"/>
        <end position="511"/>
    </location>
</feature>
<dbReference type="GeneID" id="46921038"/>
<reference evidence="4" key="2">
    <citation type="journal article" date="2017" name="Genome Biol. Evol.">
        <title>Comparative genomic analysis identifies a Campylobacter clade deficient in selenium metabolism.</title>
        <authorList>
            <person name="Miller W.G."/>
            <person name="Yee E."/>
            <person name="Lopes B.S."/>
            <person name="Chapman M.H."/>
            <person name="Huynh S."/>
            <person name="Bono J.L."/>
            <person name="Parker C.T."/>
            <person name="Strachan N.J.C."/>
            <person name="Forbes K.J."/>
        </authorList>
    </citation>
    <scope>NUCLEOTIDE SEQUENCE [LARGE SCALE GENOMIC DNA]</scope>
    <source>
        <strain evidence="4">NCTC 13004</strain>
    </source>
</reference>
<reference evidence="4" key="1">
    <citation type="journal article" date="2017" name="Genome Biol. Evol.">
        <title>Comparative Genomic Analysis Identifies a Campylobacter Clade Deficient in Selenium Metabolism.</title>
        <authorList>
            <person name="Miller W.G."/>
            <person name="Yee E."/>
            <person name="Lopes B.S."/>
            <person name="Chapman M.H."/>
            <person name="Huynh S."/>
            <person name="Bono J.L."/>
            <person name="Parker C.T."/>
            <person name="Strachan N.J.C."/>
            <person name="Forbes K.J."/>
        </authorList>
    </citation>
    <scope>NUCLEOTIDE SEQUENCE [LARGE SCALE GENOMIC DNA]</scope>
    <source>
        <strain evidence="4">NCTC 13004</strain>
    </source>
</reference>